<feature type="domain" description="Glutamate-ammonia ligase adenylyltransferase repeated" evidence="7">
    <location>
        <begin position="56"/>
        <end position="167"/>
    </location>
</feature>
<feature type="domain" description="PII-uridylyltransferase/Glutamine-synthetase adenylyltransferase" evidence="8">
    <location>
        <begin position="207"/>
        <end position="292"/>
    </location>
</feature>
<dbReference type="Pfam" id="PF03710">
    <property type="entry name" value="GlnE"/>
    <property type="match status" value="2"/>
</dbReference>
<evidence type="ECO:0000256" key="1">
    <source>
        <dbReference type="ARBA" id="ARBA00022679"/>
    </source>
</evidence>
<dbReference type="SUPFAM" id="SSF81301">
    <property type="entry name" value="Nucleotidyltransferase"/>
    <property type="match status" value="2"/>
</dbReference>
<evidence type="ECO:0000259" key="7">
    <source>
        <dbReference type="Pfam" id="PF03710"/>
    </source>
</evidence>
<organism evidence="9 10">
    <name type="scientific">Bdellovibrio bacteriovorus</name>
    <dbReference type="NCBI Taxonomy" id="959"/>
    <lineage>
        <taxon>Bacteria</taxon>
        <taxon>Pseudomonadati</taxon>
        <taxon>Bdellovibrionota</taxon>
        <taxon>Bdellovibrionia</taxon>
        <taxon>Bdellovibrionales</taxon>
        <taxon>Pseudobdellovibrionaceae</taxon>
        <taxon>Bdellovibrio</taxon>
    </lineage>
</organism>
<name>A0A150WCA4_BDEBC</name>
<dbReference type="GO" id="GO:0008882">
    <property type="term" value="F:[glutamate-ammonia-ligase] adenylyltransferase activity"/>
    <property type="evidence" value="ECO:0007669"/>
    <property type="project" value="InterPro"/>
</dbReference>
<keyword evidence="4" id="KW-0067">ATP-binding</keyword>
<dbReference type="RefSeq" id="WP_063244956.1">
    <property type="nucleotide sequence ID" value="NZ_LUKF01000019.1"/>
</dbReference>
<keyword evidence="1 9" id="KW-0808">Transferase</keyword>
<evidence type="ECO:0000256" key="6">
    <source>
        <dbReference type="ARBA" id="ARBA00023268"/>
    </source>
</evidence>
<dbReference type="InterPro" id="IPR023057">
    <property type="entry name" value="GlnE"/>
</dbReference>
<dbReference type="GO" id="GO:0005524">
    <property type="term" value="F:ATP binding"/>
    <property type="evidence" value="ECO:0007669"/>
    <property type="project" value="UniProtKB-KW"/>
</dbReference>
<dbReference type="PANTHER" id="PTHR30621:SF0">
    <property type="entry name" value="BIFUNCTIONAL GLUTAMINE SYNTHETASE ADENYLYLTRANSFERASE_ADENYLYL-REMOVING ENZYME"/>
    <property type="match status" value="1"/>
</dbReference>
<reference evidence="9 10" key="1">
    <citation type="submission" date="2016-03" db="EMBL/GenBank/DDBJ databases">
        <authorList>
            <person name="Ploux O."/>
        </authorList>
    </citation>
    <scope>NUCLEOTIDE SEQUENCE [LARGE SCALE GENOMIC DNA]</scope>
    <source>
        <strain evidence="9 10">BER2</strain>
    </source>
</reference>
<keyword evidence="2 9" id="KW-0548">Nucleotidyltransferase</keyword>
<keyword evidence="3" id="KW-0547">Nucleotide-binding</keyword>
<proteinExistence type="predicted"/>
<evidence type="ECO:0000256" key="4">
    <source>
        <dbReference type="ARBA" id="ARBA00022840"/>
    </source>
</evidence>
<dbReference type="Pfam" id="PF08335">
    <property type="entry name" value="GlnD_UR_UTase"/>
    <property type="match status" value="2"/>
</dbReference>
<dbReference type="AlphaFoldDB" id="A0A150WCA4"/>
<dbReference type="InterPro" id="IPR013546">
    <property type="entry name" value="PII_UdlTrfase/GS_AdlTrfase"/>
</dbReference>
<dbReference type="InterPro" id="IPR043519">
    <property type="entry name" value="NT_sf"/>
</dbReference>
<dbReference type="GO" id="GO:0000820">
    <property type="term" value="P:regulation of glutamine family amino acid metabolic process"/>
    <property type="evidence" value="ECO:0007669"/>
    <property type="project" value="TreeGrafter"/>
</dbReference>
<evidence type="ECO:0000256" key="5">
    <source>
        <dbReference type="ARBA" id="ARBA00022842"/>
    </source>
</evidence>
<dbReference type="PANTHER" id="PTHR30621">
    <property type="entry name" value="GLUTAMINE SYNTHETASE ADENYLYLTRANSFERASE"/>
    <property type="match status" value="1"/>
</dbReference>
<feature type="domain" description="Glutamate-ammonia ligase adenylyltransferase repeated" evidence="7">
    <location>
        <begin position="507"/>
        <end position="616"/>
    </location>
</feature>
<gene>
    <name evidence="9" type="ORF">AZI85_11905</name>
</gene>
<dbReference type="CDD" id="cd05401">
    <property type="entry name" value="NT_GlnE_GlnD_like"/>
    <property type="match status" value="2"/>
</dbReference>
<dbReference type="OrthoDB" id="5287296at2"/>
<keyword evidence="5" id="KW-0460">Magnesium</keyword>
<evidence type="ECO:0000259" key="8">
    <source>
        <dbReference type="Pfam" id="PF08335"/>
    </source>
</evidence>
<comment type="caution">
    <text evidence="9">The sequence shown here is derived from an EMBL/GenBank/DDBJ whole genome shotgun (WGS) entry which is preliminary data.</text>
</comment>
<dbReference type="Proteomes" id="UP000075391">
    <property type="component" value="Unassembled WGS sequence"/>
</dbReference>
<dbReference type="SUPFAM" id="SSF81593">
    <property type="entry name" value="Nucleotidyltransferase substrate binding subunit/domain"/>
    <property type="match status" value="2"/>
</dbReference>
<evidence type="ECO:0000256" key="3">
    <source>
        <dbReference type="ARBA" id="ARBA00022741"/>
    </source>
</evidence>
<dbReference type="Gene3D" id="1.20.120.330">
    <property type="entry name" value="Nucleotidyltransferases domain 2"/>
    <property type="match status" value="2"/>
</dbReference>
<evidence type="ECO:0000313" key="9">
    <source>
        <dbReference type="EMBL" id="KYG60694.1"/>
    </source>
</evidence>
<evidence type="ECO:0000256" key="2">
    <source>
        <dbReference type="ARBA" id="ARBA00022695"/>
    </source>
</evidence>
<accession>A0A150WCA4</accession>
<sequence>MSNLPLEEQLRKERNEIWSRFALASKNNSESAQKICLEWSHTADHLLKTAFHHCFSGQKVALFALGKLGSLELNLSSDVDVLLVAESENEVSLSALRKFQKLLTERTFQGFVFRVDFDLRPGGKQGPLIPTLDQFKDYYGNYGETWERLAFVRLRAICGDSTVENEVLSFSKKFSFRKHLDFTLLEDLKTLRSKIQSHYWARTTSEVIDLKLGIGGIRDVELFAHALQVIHGGKDPGLQVRGTTKALDLLSQKQLLPSDEAQFLNSHYWNLRSIENYVQALNDEQTHLINTQEEHPEFILQALKTLPSQMKRCDQIVKGLLGEAPQDISLEEELKKLGLAENDIQDLWQEILGQEVLSRNKNRDELARKAFLVAFLETLREQKGDIRRGLLLLKDFIHGTRAKASFFSMLLREKELLQELAWLFGHSPYLSRILCNRPELLDSFVYRMQDKLSDDLGSLLEELAEKKLLSEVINGSQYLEDKNLPILVKNLTSTADLVVENLLRALKRDHPSDIQVLALGKWGGEELGFRSDLDFIFVVPAEPTENDFKVAKRFITRLTEPHRGGNIYSIDMRLRPSGKAGPIVIPRKDLEDYLLKEASGWERQAYLKARYIGEGETSPFQSYIHRGLTDADLLELEKIRTQLVVPSASNLKYSEGGLVDVELAAQAFVLFHKITPKNSNTTSFFAAMGAEGSVLQQNYDRLRQIEQMLQLVASESLVELQSNHESFQALALALQIAPDELQLEVSRLIDGNITLLKELDPRRQPH</sequence>
<keyword evidence="6" id="KW-0511">Multifunctional enzyme</keyword>
<feature type="domain" description="PII-uridylyltransferase/Glutamine-synthetase adenylyltransferase" evidence="8">
    <location>
        <begin position="648"/>
        <end position="747"/>
    </location>
</feature>
<protein>
    <submittedName>
        <fullName evidence="9">Glutamine-synthetase adenylyltransferase</fullName>
    </submittedName>
</protein>
<dbReference type="GO" id="GO:0005829">
    <property type="term" value="C:cytosol"/>
    <property type="evidence" value="ECO:0007669"/>
    <property type="project" value="TreeGrafter"/>
</dbReference>
<dbReference type="Gene3D" id="3.30.460.10">
    <property type="entry name" value="Beta Polymerase, domain 2"/>
    <property type="match status" value="2"/>
</dbReference>
<dbReference type="InterPro" id="IPR005190">
    <property type="entry name" value="GlnE_rpt_dom"/>
</dbReference>
<dbReference type="EMBL" id="LUKF01000019">
    <property type="protein sequence ID" value="KYG60694.1"/>
    <property type="molecule type" value="Genomic_DNA"/>
</dbReference>
<evidence type="ECO:0000313" key="10">
    <source>
        <dbReference type="Proteomes" id="UP000075391"/>
    </source>
</evidence>